<dbReference type="EMBL" id="JAUIZM010000002">
    <property type="protein sequence ID" value="KAK1396208.1"/>
    <property type="molecule type" value="Genomic_DNA"/>
</dbReference>
<dbReference type="InterPro" id="IPR016151">
    <property type="entry name" value="DNA_mismatch_repair_MutS_N"/>
</dbReference>
<dbReference type="GO" id="GO:0005524">
    <property type="term" value="F:ATP binding"/>
    <property type="evidence" value="ECO:0007669"/>
    <property type="project" value="InterPro"/>
</dbReference>
<dbReference type="Gene3D" id="3.40.1170.10">
    <property type="entry name" value="DNA repair protein MutS, domain I"/>
    <property type="match status" value="1"/>
</dbReference>
<dbReference type="Gene3D" id="3.30.420.110">
    <property type="entry name" value="MutS, connector domain"/>
    <property type="match status" value="1"/>
</dbReference>
<evidence type="ECO:0000313" key="3">
    <source>
        <dbReference type="EMBL" id="KAK1397838.1"/>
    </source>
</evidence>
<dbReference type="Gene3D" id="1.25.10.10">
    <property type="entry name" value="Leucine-rich Repeat Variant"/>
    <property type="match status" value="1"/>
</dbReference>
<keyword evidence="4" id="KW-1185">Reference proteome</keyword>
<dbReference type="Proteomes" id="UP001237642">
    <property type="component" value="Unassembled WGS sequence"/>
</dbReference>
<dbReference type="Pfam" id="PF01624">
    <property type="entry name" value="MutS_I"/>
    <property type="match status" value="1"/>
</dbReference>
<dbReference type="GO" id="GO:0006298">
    <property type="term" value="P:mismatch repair"/>
    <property type="evidence" value="ECO:0007669"/>
    <property type="project" value="InterPro"/>
</dbReference>
<evidence type="ECO:0000313" key="4">
    <source>
        <dbReference type="Proteomes" id="UP001237642"/>
    </source>
</evidence>
<name>A0AAD8J447_9APIA</name>
<dbReference type="AlphaFoldDB" id="A0AAD8J447"/>
<gene>
    <name evidence="2" type="ORF">POM88_006071</name>
    <name evidence="3" type="ORF">POM88_007701</name>
</gene>
<evidence type="ECO:0000259" key="1">
    <source>
        <dbReference type="Pfam" id="PF01624"/>
    </source>
</evidence>
<dbReference type="GO" id="GO:0030983">
    <property type="term" value="F:mismatched DNA binding"/>
    <property type="evidence" value="ECO:0007669"/>
    <property type="project" value="InterPro"/>
</dbReference>
<accession>A0AAD8J447</accession>
<dbReference type="InterPro" id="IPR011989">
    <property type="entry name" value="ARM-like"/>
</dbReference>
<dbReference type="EMBL" id="JAUIZM010000002">
    <property type="protein sequence ID" value="KAK1397838.1"/>
    <property type="molecule type" value="Genomic_DNA"/>
</dbReference>
<organism evidence="2 4">
    <name type="scientific">Heracleum sosnowskyi</name>
    <dbReference type="NCBI Taxonomy" id="360622"/>
    <lineage>
        <taxon>Eukaryota</taxon>
        <taxon>Viridiplantae</taxon>
        <taxon>Streptophyta</taxon>
        <taxon>Embryophyta</taxon>
        <taxon>Tracheophyta</taxon>
        <taxon>Spermatophyta</taxon>
        <taxon>Magnoliopsida</taxon>
        <taxon>eudicotyledons</taxon>
        <taxon>Gunneridae</taxon>
        <taxon>Pentapetalae</taxon>
        <taxon>asterids</taxon>
        <taxon>campanulids</taxon>
        <taxon>Apiales</taxon>
        <taxon>Apiaceae</taxon>
        <taxon>Apioideae</taxon>
        <taxon>apioid superclade</taxon>
        <taxon>Tordylieae</taxon>
        <taxon>Tordyliinae</taxon>
        <taxon>Heracleum</taxon>
    </lineage>
</organism>
<sequence>MYIEKLAQKGYWVLVVEQTETPAQLELRRKEQGSKDKVVKREICAVVTKGTLTEGELQSANPDASYLMAVAEFCQSLSDQECRIFGVCVVDVATSKILIGQVFFCKYNDPIYVKMEKLEIIIKLASDRNIDQECIETKRPRPEYLLVLYLTHYRQLAHPGGRSEKVRRS</sequence>
<reference evidence="2" key="2">
    <citation type="submission" date="2023-05" db="EMBL/GenBank/DDBJ databases">
        <authorList>
            <person name="Schelkunov M.I."/>
        </authorList>
    </citation>
    <scope>NUCLEOTIDE SEQUENCE</scope>
    <source>
        <strain evidence="2">Hsosn_3</strain>
        <tissue evidence="2">Leaf</tissue>
    </source>
</reference>
<dbReference type="InterPro" id="IPR036678">
    <property type="entry name" value="MutS_con_dom_sf"/>
</dbReference>
<comment type="caution">
    <text evidence="2">The sequence shown here is derived from an EMBL/GenBank/DDBJ whole genome shotgun (WGS) entry which is preliminary data.</text>
</comment>
<proteinExistence type="predicted"/>
<reference evidence="2" key="1">
    <citation type="submission" date="2023-02" db="EMBL/GenBank/DDBJ databases">
        <title>Genome of toxic invasive species Heracleum sosnowskyi carries increased number of genes despite the absence of recent whole-genome duplications.</title>
        <authorList>
            <person name="Schelkunov M."/>
            <person name="Shtratnikova V."/>
            <person name="Makarenko M."/>
            <person name="Klepikova A."/>
            <person name="Omelchenko D."/>
            <person name="Novikova G."/>
            <person name="Obukhova E."/>
            <person name="Bogdanov V."/>
            <person name="Penin A."/>
            <person name="Logacheva M."/>
        </authorList>
    </citation>
    <scope>NUCLEOTIDE SEQUENCE</scope>
    <source>
        <strain evidence="2">Hsosn_3</strain>
        <tissue evidence="2">Leaf</tissue>
    </source>
</reference>
<dbReference type="SUPFAM" id="SSF55271">
    <property type="entry name" value="DNA repair protein MutS, domain I"/>
    <property type="match status" value="1"/>
</dbReference>
<evidence type="ECO:0000313" key="2">
    <source>
        <dbReference type="EMBL" id="KAK1396208.1"/>
    </source>
</evidence>
<protein>
    <recommendedName>
        <fullName evidence="1">DNA mismatch repair protein MutS-like N-terminal domain-containing protein</fullName>
    </recommendedName>
</protein>
<feature type="domain" description="DNA mismatch repair protein MutS-like N-terminal" evidence="1">
    <location>
        <begin position="2"/>
        <end position="55"/>
    </location>
</feature>
<dbReference type="InterPro" id="IPR007695">
    <property type="entry name" value="DNA_mismatch_repair_MutS-lik_N"/>
</dbReference>